<dbReference type="PROSITE" id="PS00622">
    <property type="entry name" value="HTH_LUXR_1"/>
    <property type="match status" value="1"/>
</dbReference>
<dbReference type="GO" id="GO:0003677">
    <property type="term" value="F:DNA binding"/>
    <property type="evidence" value="ECO:0007669"/>
    <property type="project" value="InterPro"/>
</dbReference>
<dbReference type="Proteomes" id="UP000267077">
    <property type="component" value="Unassembled WGS sequence"/>
</dbReference>
<keyword evidence="4" id="KW-1185">Reference proteome</keyword>
<dbReference type="PROSITE" id="PS51832">
    <property type="entry name" value="HD_GYP"/>
    <property type="match status" value="1"/>
</dbReference>
<organism evidence="3 4">
    <name type="scientific">Dyella dinghuensis</name>
    <dbReference type="NCBI Taxonomy" id="1920169"/>
    <lineage>
        <taxon>Bacteria</taxon>
        <taxon>Pseudomonadati</taxon>
        <taxon>Pseudomonadota</taxon>
        <taxon>Gammaproteobacteria</taxon>
        <taxon>Lysobacterales</taxon>
        <taxon>Rhodanobacteraceae</taxon>
        <taxon>Dyella</taxon>
    </lineage>
</organism>
<dbReference type="InterPro" id="IPR016032">
    <property type="entry name" value="Sig_transdc_resp-reg_C-effctor"/>
</dbReference>
<dbReference type="PANTHER" id="PTHR45228:SF1">
    <property type="entry name" value="CYCLIC DI-GMP PHOSPHODIESTERASE TM_0186"/>
    <property type="match status" value="1"/>
</dbReference>
<dbReference type="CDD" id="cd06170">
    <property type="entry name" value="LuxR_C_like"/>
    <property type="match status" value="1"/>
</dbReference>
<dbReference type="SUPFAM" id="SSF109604">
    <property type="entry name" value="HD-domain/PDEase-like"/>
    <property type="match status" value="1"/>
</dbReference>
<reference evidence="3 4" key="1">
    <citation type="submission" date="2018-12" db="EMBL/GenBank/DDBJ databases">
        <title>Dyella dinghuensis sp. nov. DHOA06 and Dyella choica sp. nov. 4M-K27, isolated from forest soil.</title>
        <authorList>
            <person name="Qiu L.-H."/>
            <person name="Gao Z.-H."/>
        </authorList>
    </citation>
    <scope>NUCLEOTIDE SEQUENCE [LARGE SCALE GENOMIC DNA]</scope>
    <source>
        <strain evidence="3 4">DHOA06</strain>
    </source>
</reference>
<dbReference type="RefSeq" id="WP_126674102.1">
    <property type="nucleotide sequence ID" value="NZ_RYZR01000006.1"/>
</dbReference>
<protein>
    <submittedName>
        <fullName evidence="3">LuxR family transcriptional regulator</fullName>
    </submittedName>
</protein>
<feature type="domain" description="HD-GYP" evidence="2">
    <location>
        <begin position="228"/>
        <end position="423"/>
    </location>
</feature>
<dbReference type="AlphaFoldDB" id="A0A3S0S2V6"/>
<dbReference type="PANTHER" id="PTHR45228">
    <property type="entry name" value="CYCLIC DI-GMP PHOSPHODIESTERASE TM_0186-RELATED"/>
    <property type="match status" value="1"/>
</dbReference>
<name>A0A3S0S2V6_9GAMM</name>
<evidence type="ECO:0000313" key="4">
    <source>
        <dbReference type="Proteomes" id="UP000267077"/>
    </source>
</evidence>
<gene>
    <name evidence="3" type="ORF">EKH79_12195</name>
</gene>
<dbReference type="EMBL" id="RYZR01000006">
    <property type="protein sequence ID" value="RUL63165.1"/>
    <property type="molecule type" value="Genomic_DNA"/>
</dbReference>
<dbReference type="SUPFAM" id="SSF46894">
    <property type="entry name" value="C-terminal effector domain of the bipartite response regulators"/>
    <property type="match status" value="1"/>
</dbReference>
<dbReference type="GO" id="GO:0006355">
    <property type="term" value="P:regulation of DNA-templated transcription"/>
    <property type="evidence" value="ECO:0007669"/>
    <property type="project" value="InterPro"/>
</dbReference>
<dbReference type="SMART" id="SM00421">
    <property type="entry name" value="HTH_LUXR"/>
    <property type="match status" value="1"/>
</dbReference>
<evidence type="ECO:0000259" key="2">
    <source>
        <dbReference type="PROSITE" id="PS51832"/>
    </source>
</evidence>
<dbReference type="Pfam" id="PF00196">
    <property type="entry name" value="GerE"/>
    <property type="match status" value="1"/>
</dbReference>
<dbReference type="Gene3D" id="1.10.10.10">
    <property type="entry name" value="Winged helix-like DNA-binding domain superfamily/Winged helix DNA-binding domain"/>
    <property type="match status" value="1"/>
</dbReference>
<evidence type="ECO:0000259" key="1">
    <source>
        <dbReference type="PROSITE" id="PS50043"/>
    </source>
</evidence>
<evidence type="ECO:0000313" key="3">
    <source>
        <dbReference type="EMBL" id="RUL63165.1"/>
    </source>
</evidence>
<dbReference type="PRINTS" id="PR00038">
    <property type="entry name" value="HTHLUXR"/>
</dbReference>
<sequence>MSTTSEVPLFDAIRAIAFVGDLAMGQPTDHSWRTAWIASRLAQKSERYEDLCTETFLVALLRWSGCTANAHEFAQTFGDDVAQRKSLLAMQSPETGFKSGTHAQGAAFFSLSKIHCEIAGDIAGLLGLSKEVQFALRHLFESFDGSGAPEGLSGSAVPSSVYFACIASDLEIFNRLYGLERACELVRQRAGKQYPGHMVESAVTQAPSWFLQLENVKMTDDVDGVCNDGFEQTAPLEILADVIDLKMPWMTGHSRLAAAFAKTAAQQLGLAKSTQDRLYRAGLIHGIGRAAVPNMIWDMPCALPESAWERVRLVPYWTGRTGRLLRSLENEVNLASLAYERSDGSGYYRGLTADDIPLEARVLAAAVAKAALSRPRPWRGALTSDEVRQLMGEESRKGRLCTIAVGALFPLDAGRLSFQPHPVSTNTNLLTEREKDVLRCISLGASNKAVALKLSISPSTVRTHVESVFRKLGCTTRAAATLKAVQLGLLDSVEFQ</sequence>
<dbReference type="InterPro" id="IPR037522">
    <property type="entry name" value="HD_GYP_dom"/>
</dbReference>
<dbReference type="Pfam" id="PF13487">
    <property type="entry name" value="HD_5"/>
    <property type="match status" value="1"/>
</dbReference>
<accession>A0A3S0S2V6</accession>
<dbReference type="InterPro" id="IPR052020">
    <property type="entry name" value="Cyclic_di-GMP/3'3'-cGAMP_PDE"/>
</dbReference>
<proteinExistence type="predicted"/>
<dbReference type="Gene3D" id="1.10.3210.10">
    <property type="entry name" value="Hypothetical protein af1432"/>
    <property type="match status" value="2"/>
</dbReference>
<dbReference type="InterPro" id="IPR036388">
    <property type="entry name" value="WH-like_DNA-bd_sf"/>
</dbReference>
<dbReference type="InterPro" id="IPR000792">
    <property type="entry name" value="Tscrpt_reg_LuxR_C"/>
</dbReference>
<comment type="caution">
    <text evidence="3">The sequence shown here is derived from an EMBL/GenBank/DDBJ whole genome shotgun (WGS) entry which is preliminary data.</text>
</comment>
<dbReference type="OrthoDB" id="9816273at2"/>
<feature type="domain" description="HTH luxR-type" evidence="1">
    <location>
        <begin position="423"/>
        <end position="488"/>
    </location>
</feature>
<dbReference type="PROSITE" id="PS50043">
    <property type="entry name" value="HTH_LUXR_2"/>
    <property type="match status" value="1"/>
</dbReference>